<accession>A0A345HH05</accession>
<proteinExistence type="predicted"/>
<geneLocation type="chloroplast" evidence="1"/>
<keyword evidence="1" id="KW-0934">Plastid</keyword>
<dbReference type="RefSeq" id="YP_009514399.1">
    <property type="nucleotide sequence ID" value="NC_039377.1"/>
</dbReference>
<name>A0A345HH05_9CHLO</name>
<gene>
    <name evidence="1" type="primary">orf129</name>
</gene>
<dbReference type="GeneID" id="37868001"/>
<reference evidence="1" key="1">
    <citation type="submission" date="2018-01" db="EMBL/GenBank/DDBJ databases">
        <title>Complete Chloroplast Genome of Caulerpa lentillifera.</title>
        <authorList>
            <person name="Gao D."/>
            <person name="Sun Z."/>
            <person name="Yao J."/>
            <person name="Tan W."/>
        </authorList>
    </citation>
    <scope>NUCLEOTIDE SEQUENCE</scope>
</reference>
<sequence>MVLFKLESSNPPKAKSPVKDYLILVGKAHKYFSKELKSLIPEISHKQVEYLREQLPQSEWQVSWNKEHKWAIIPKEENALWSPLFERLPKSRKEYLKAIECRKTALLELRDKLIVITEEIKKLPCRRGD</sequence>
<keyword evidence="1" id="KW-0150">Chloroplast</keyword>
<protein>
    <submittedName>
        <fullName evidence="1">Uncharacterized protein</fullName>
    </submittedName>
</protein>
<organism evidence="1">
    <name type="scientific">Caulerpa lentillifera</name>
    <dbReference type="NCBI Taxonomy" id="148947"/>
    <lineage>
        <taxon>Eukaryota</taxon>
        <taxon>Viridiplantae</taxon>
        <taxon>Chlorophyta</taxon>
        <taxon>core chlorophytes</taxon>
        <taxon>Ulvophyceae</taxon>
        <taxon>TCBD clade</taxon>
        <taxon>Bryopsidales</taxon>
        <taxon>Halimedineae</taxon>
        <taxon>Caulerpaceae</taxon>
        <taxon>Caulerpa</taxon>
    </lineage>
</organism>
<dbReference type="EMBL" id="MG753774">
    <property type="protein sequence ID" value="AXG75895.1"/>
    <property type="molecule type" value="Genomic_DNA"/>
</dbReference>
<dbReference type="AlphaFoldDB" id="A0A345HH05"/>
<reference evidence="2" key="2">
    <citation type="submission" date="2019-07" db="EMBL/GenBank/DDBJ databases">
        <authorList>
            <person name="Jia X."/>
        </authorList>
    </citation>
    <scope>NUCLEOTIDE SEQUENCE</scope>
</reference>
<evidence type="ECO:0000313" key="1">
    <source>
        <dbReference type="EMBL" id="AXG75895.1"/>
    </source>
</evidence>
<evidence type="ECO:0000313" key="2">
    <source>
        <dbReference type="EMBL" id="QKS32305.1"/>
    </source>
</evidence>
<dbReference type="EMBL" id="MN201587">
    <property type="protein sequence ID" value="QKS32305.1"/>
    <property type="molecule type" value="Genomic_DNA"/>
</dbReference>